<organism evidence="1 2">
    <name type="scientific">Phyllobacterium phragmitis</name>
    <dbReference type="NCBI Taxonomy" id="2670329"/>
    <lineage>
        <taxon>Bacteria</taxon>
        <taxon>Pseudomonadati</taxon>
        <taxon>Pseudomonadota</taxon>
        <taxon>Alphaproteobacteria</taxon>
        <taxon>Hyphomicrobiales</taxon>
        <taxon>Phyllobacteriaceae</taxon>
        <taxon>Phyllobacterium</taxon>
    </lineage>
</organism>
<accession>A0A2S9IKW1</accession>
<dbReference type="EMBL" id="PVBR01000024">
    <property type="protein sequence ID" value="PRD41160.1"/>
    <property type="molecule type" value="Genomic_DNA"/>
</dbReference>
<gene>
    <name evidence="1" type="ORF">C5748_23245</name>
</gene>
<evidence type="ECO:0000313" key="1">
    <source>
        <dbReference type="EMBL" id="PRD41160.1"/>
    </source>
</evidence>
<dbReference type="CDD" id="cd14743">
    <property type="entry name" value="PAAR_CT_1"/>
    <property type="match status" value="1"/>
</dbReference>
<name>A0A2S9IKW1_9HYPH</name>
<dbReference type="InterPro" id="IPR008727">
    <property type="entry name" value="PAAR_motif"/>
</dbReference>
<dbReference type="Proteomes" id="UP000239434">
    <property type="component" value="Unassembled WGS sequence"/>
</dbReference>
<reference evidence="1 2" key="1">
    <citation type="submission" date="2018-02" db="EMBL/GenBank/DDBJ databases">
        <title>The draft genome of Phyllobacterium sp. 1N-3.</title>
        <authorList>
            <person name="Liu L."/>
            <person name="Li L."/>
            <person name="Zhang X."/>
            <person name="Wang T."/>
            <person name="Liang L."/>
        </authorList>
    </citation>
    <scope>NUCLEOTIDE SEQUENCE [LARGE SCALE GENOMIC DNA]</scope>
    <source>
        <strain evidence="1 2">1N-3</strain>
    </source>
</reference>
<keyword evidence="2" id="KW-1185">Reference proteome</keyword>
<dbReference type="AlphaFoldDB" id="A0A2S9IKW1"/>
<sequence>MPGTPPWRRRRAADRRRNIMPRIARVGDSVICKRGASTIIGGSQHRCEGKQIARVGDATGCGCTISQGSGHVKCGGQAVARQGDALSCGGSIVQAASKVDAH</sequence>
<dbReference type="Gene3D" id="2.60.200.60">
    <property type="match status" value="2"/>
</dbReference>
<proteinExistence type="predicted"/>
<protein>
    <recommendedName>
        <fullName evidence="3">PAAR domain-containing protein</fullName>
    </recommendedName>
</protein>
<dbReference type="Pfam" id="PF05488">
    <property type="entry name" value="PAAR_motif"/>
    <property type="match status" value="1"/>
</dbReference>
<evidence type="ECO:0008006" key="3">
    <source>
        <dbReference type="Google" id="ProtNLM"/>
    </source>
</evidence>
<comment type="caution">
    <text evidence="1">The sequence shown here is derived from an EMBL/GenBank/DDBJ whole genome shotgun (WGS) entry which is preliminary data.</text>
</comment>
<evidence type="ECO:0000313" key="2">
    <source>
        <dbReference type="Proteomes" id="UP000239434"/>
    </source>
</evidence>